<comment type="caution">
    <text evidence="1">The sequence shown here is derived from an EMBL/GenBank/DDBJ whole genome shotgun (WGS) entry which is preliminary data.</text>
</comment>
<evidence type="ECO:0000313" key="1">
    <source>
        <dbReference type="EMBL" id="KAJ8106617.1"/>
    </source>
</evidence>
<name>A0ACC2HU67_9PLEO</name>
<gene>
    <name evidence="1" type="ORF">OPT61_g9416</name>
</gene>
<accession>A0ACC2HU67</accession>
<sequence length="362" mass="39228">MAPLTTQSDEKTHQALLDKLDIAAVHKPFRNPSWKPPQRRNKNLKQVLGDASRREASMMNTQANSGASTPAVASEGGSTPAGIGRPPNIAQAAQSLDRLVLEKNGRAAAANATGPAPTYSNIESAPSFHPSAQKKYCDITGLPAPYTDPKTRLRYHNREMFGTIRTMPQNVYEGYLAARGAHTVLKSSGGDILVTAARSGILLSGQFYTTPPITGQRHSTVRIYINSRNSGRDLGSWSVELRPRRVNLNGSQDTRQKLPGTRRQDTALAFLQPAVTYSKFYISSARPATFHPVNSQACAPNFKMPTMWLSDTQSTSPTTLLRPPTNSAQKSVSPSAQEAGHGQRTSPLPVLPTHPNPRRSSS</sequence>
<dbReference type="Proteomes" id="UP001153331">
    <property type="component" value="Unassembled WGS sequence"/>
</dbReference>
<proteinExistence type="predicted"/>
<dbReference type="EMBL" id="JAPHNI010001118">
    <property type="protein sequence ID" value="KAJ8106617.1"/>
    <property type="molecule type" value="Genomic_DNA"/>
</dbReference>
<reference evidence="1" key="1">
    <citation type="submission" date="2022-11" db="EMBL/GenBank/DDBJ databases">
        <title>Genome Sequence of Boeremia exigua.</title>
        <authorList>
            <person name="Buettner E."/>
        </authorList>
    </citation>
    <scope>NUCLEOTIDE SEQUENCE</scope>
    <source>
        <strain evidence="1">CU02</strain>
    </source>
</reference>
<organism evidence="1 2">
    <name type="scientific">Boeremia exigua</name>
    <dbReference type="NCBI Taxonomy" id="749465"/>
    <lineage>
        <taxon>Eukaryota</taxon>
        <taxon>Fungi</taxon>
        <taxon>Dikarya</taxon>
        <taxon>Ascomycota</taxon>
        <taxon>Pezizomycotina</taxon>
        <taxon>Dothideomycetes</taxon>
        <taxon>Pleosporomycetidae</taxon>
        <taxon>Pleosporales</taxon>
        <taxon>Pleosporineae</taxon>
        <taxon>Didymellaceae</taxon>
        <taxon>Boeremia</taxon>
    </lineage>
</organism>
<protein>
    <submittedName>
        <fullName evidence="1">Uncharacterized protein</fullName>
    </submittedName>
</protein>
<keyword evidence="2" id="KW-1185">Reference proteome</keyword>
<evidence type="ECO:0000313" key="2">
    <source>
        <dbReference type="Proteomes" id="UP001153331"/>
    </source>
</evidence>